<dbReference type="EMBL" id="FNXT01001337">
    <property type="protein sequence ID" value="SZX78753.1"/>
    <property type="molecule type" value="Genomic_DNA"/>
</dbReference>
<proteinExistence type="predicted"/>
<evidence type="ECO:0000313" key="2">
    <source>
        <dbReference type="Proteomes" id="UP000256970"/>
    </source>
</evidence>
<protein>
    <submittedName>
        <fullName evidence="1">Uncharacterized protein</fullName>
    </submittedName>
</protein>
<name>A0A383WNA6_TETOB</name>
<dbReference type="AlphaFoldDB" id="A0A383WNA6"/>
<keyword evidence="2" id="KW-1185">Reference proteome</keyword>
<gene>
    <name evidence="1" type="ORF">BQ4739_LOCUS19061</name>
</gene>
<dbReference type="Proteomes" id="UP000256970">
    <property type="component" value="Unassembled WGS sequence"/>
</dbReference>
<organism evidence="1 2">
    <name type="scientific">Tetradesmus obliquus</name>
    <name type="common">Green alga</name>
    <name type="synonym">Acutodesmus obliquus</name>
    <dbReference type="NCBI Taxonomy" id="3088"/>
    <lineage>
        <taxon>Eukaryota</taxon>
        <taxon>Viridiplantae</taxon>
        <taxon>Chlorophyta</taxon>
        <taxon>core chlorophytes</taxon>
        <taxon>Chlorophyceae</taxon>
        <taxon>CS clade</taxon>
        <taxon>Sphaeropleales</taxon>
        <taxon>Scenedesmaceae</taxon>
        <taxon>Tetradesmus</taxon>
    </lineage>
</organism>
<reference evidence="1 2" key="1">
    <citation type="submission" date="2016-10" db="EMBL/GenBank/DDBJ databases">
        <authorList>
            <person name="Cai Z."/>
        </authorList>
    </citation>
    <scope>NUCLEOTIDE SEQUENCE [LARGE SCALE GENOMIC DNA]</scope>
</reference>
<evidence type="ECO:0000313" key="1">
    <source>
        <dbReference type="EMBL" id="SZX78753.1"/>
    </source>
</evidence>
<dbReference type="STRING" id="3088.A0A383WNA6"/>
<sequence length="208" mass="23477">MSTPTASAVLDSSILKPGAAATAAAAAASLAADEIKQLTQQLPKFRLRPSELNEPFLPKRVYPIERGTCGTWMEPYAALHREILQGRRPPRYSVFTKDSAGLTDRLISSISVFLHALLTDRAFLFDWQGQHNLWDAYRSSYIDWRYDKHNPPEKHATSGQLLLLDFMGADRQGRHTGPEHAVFFKWFNDTQLEDVGSNASYLVWSVNR</sequence>
<accession>A0A383WNA6</accession>